<comment type="similarity">
    <text evidence="1">Belongs to the 4-hydroxybenzoyl-CoA thioesterase family.</text>
</comment>
<dbReference type="CDD" id="cd00586">
    <property type="entry name" value="4HBT"/>
    <property type="match status" value="1"/>
</dbReference>
<proteinExistence type="inferred from homology"/>
<reference evidence="3 4" key="1">
    <citation type="submission" date="2020-08" db="EMBL/GenBank/DDBJ databases">
        <title>Sphingobacterium sp. DN04309 isolated from aquaculture water.</title>
        <authorList>
            <person name="Zhang M."/>
        </authorList>
    </citation>
    <scope>NUCLEOTIDE SEQUENCE [LARGE SCALE GENOMIC DNA]</scope>
    <source>
        <strain evidence="3 4">DN04309</strain>
    </source>
</reference>
<accession>A0ABR7YB70</accession>
<evidence type="ECO:0000313" key="4">
    <source>
        <dbReference type="Proteomes" id="UP000651271"/>
    </source>
</evidence>
<sequence length="147" mass="16951">MNDNIYYEGQVLWSQIDANRHLRHSAYADFCAQARSNMLNKIGLSLDEFAKNKIGPILFREELIYHREVKLDEFIKVSTELSKINTINGRFSFQHKILKSNGDVAATVNVDGAWLDLVARKLTTLPENWKPILQNIPKTSDYIEINE</sequence>
<dbReference type="EMBL" id="JACOIJ010000003">
    <property type="protein sequence ID" value="MBD1428560.1"/>
    <property type="molecule type" value="Genomic_DNA"/>
</dbReference>
<gene>
    <name evidence="3" type="ORF">H8B04_03080</name>
</gene>
<dbReference type="SUPFAM" id="SSF54637">
    <property type="entry name" value="Thioesterase/thiol ester dehydrase-isomerase"/>
    <property type="match status" value="1"/>
</dbReference>
<name>A0ABR7YB70_9SPHI</name>
<dbReference type="Proteomes" id="UP000651271">
    <property type="component" value="Unassembled WGS sequence"/>
</dbReference>
<keyword evidence="4" id="KW-1185">Reference proteome</keyword>
<dbReference type="PANTHER" id="PTHR31793:SF27">
    <property type="entry name" value="NOVEL THIOESTERASE SUPERFAMILY DOMAIN AND SAPOSIN A-TYPE DOMAIN CONTAINING PROTEIN (0610012H03RIK)"/>
    <property type="match status" value="1"/>
</dbReference>
<dbReference type="InterPro" id="IPR029069">
    <property type="entry name" value="HotDog_dom_sf"/>
</dbReference>
<dbReference type="InterPro" id="IPR050563">
    <property type="entry name" value="4-hydroxybenzoyl-CoA_TE"/>
</dbReference>
<dbReference type="Pfam" id="PF13279">
    <property type="entry name" value="4HBT_2"/>
    <property type="match status" value="1"/>
</dbReference>
<evidence type="ECO:0000256" key="1">
    <source>
        <dbReference type="ARBA" id="ARBA00005953"/>
    </source>
</evidence>
<protein>
    <submittedName>
        <fullName evidence="3">Thioesterase family protein</fullName>
    </submittedName>
</protein>
<comment type="caution">
    <text evidence="3">The sequence shown here is derived from an EMBL/GenBank/DDBJ whole genome shotgun (WGS) entry which is preliminary data.</text>
</comment>
<dbReference type="PANTHER" id="PTHR31793">
    <property type="entry name" value="4-HYDROXYBENZOYL-COA THIOESTERASE FAMILY MEMBER"/>
    <property type="match status" value="1"/>
</dbReference>
<dbReference type="Gene3D" id="3.10.129.10">
    <property type="entry name" value="Hotdog Thioesterase"/>
    <property type="match status" value="1"/>
</dbReference>
<dbReference type="RefSeq" id="WP_190301412.1">
    <property type="nucleotide sequence ID" value="NZ_JACOIJ010000003.1"/>
</dbReference>
<evidence type="ECO:0000313" key="3">
    <source>
        <dbReference type="EMBL" id="MBD1428560.1"/>
    </source>
</evidence>
<organism evidence="3 4">
    <name type="scientific">Sphingobacterium litopenaei</name>
    <dbReference type="NCBI Taxonomy" id="2763500"/>
    <lineage>
        <taxon>Bacteria</taxon>
        <taxon>Pseudomonadati</taxon>
        <taxon>Bacteroidota</taxon>
        <taxon>Sphingobacteriia</taxon>
        <taxon>Sphingobacteriales</taxon>
        <taxon>Sphingobacteriaceae</taxon>
        <taxon>Sphingobacterium</taxon>
    </lineage>
</organism>
<evidence type="ECO:0000256" key="2">
    <source>
        <dbReference type="ARBA" id="ARBA00022801"/>
    </source>
</evidence>
<keyword evidence="2" id="KW-0378">Hydrolase</keyword>